<evidence type="ECO:0000313" key="4">
    <source>
        <dbReference type="Proteomes" id="UP000749293"/>
    </source>
</evidence>
<organism evidence="3 4">
    <name type="scientific">Geosmithia morbida</name>
    <dbReference type="NCBI Taxonomy" id="1094350"/>
    <lineage>
        <taxon>Eukaryota</taxon>
        <taxon>Fungi</taxon>
        <taxon>Dikarya</taxon>
        <taxon>Ascomycota</taxon>
        <taxon>Pezizomycotina</taxon>
        <taxon>Sordariomycetes</taxon>
        <taxon>Hypocreomycetidae</taxon>
        <taxon>Hypocreales</taxon>
        <taxon>Bionectriaceae</taxon>
        <taxon>Geosmithia</taxon>
    </lineage>
</organism>
<evidence type="ECO:0000256" key="1">
    <source>
        <dbReference type="ARBA" id="ARBA00022723"/>
    </source>
</evidence>
<evidence type="ECO:0000313" key="3">
    <source>
        <dbReference type="EMBL" id="KAF4123934.1"/>
    </source>
</evidence>
<dbReference type="InterPro" id="IPR036412">
    <property type="entry name" value="HAD-like_sf"/>
</dbReference>
<comment type="caution">
    <text evidence="3">The sequence shown here is derived from an EMBL/GenBank/DDBJ whole genome shotgun (WGS) entry which is preliminary data.</text>
</comment>
<feature type="compositionally biased region" description="Acidic residues" evidence="2">
    <location>
        <begin position="69"/>
        <end position="79"/>
    </location>
</feature>
<protein>
    <submittedName>
        <fullName evidence="3">P-type Cu2+ transporter</fullName>
    </submittedName>
</protein>
<dbReference type="Gene3D" id="3.40.50.1000">
    <property type="entry name" value="HAD superfamily/HAD-like"/>
    <property type="match status" value="1"/>
</dbReference>
<keyword evidence="1" id="KW-0479">Metal-binding</keyword>
<dbReference type="AlphaFoldDB" id="A0A9P5D6W7"/>
<dbReference type="RefSeq" id="XP_035322586.1">
    <property type="nucleotide sequence ID" value="XM_035467620.1"/>
</dbReference>
<proteinExistence type="predicted"/>
<dbReference type="InterPro" id="IPR023214">
    <property type="entry name" value="HAD_sf"/>
</dbReference>
<dbReference type="EMBL" id="JAANYQ010000005">
    <property type="protein sequence ID" value="KAF4123934.1"/>
    <property type="molecule type" value="Genomic_DNA"/>
</dbReference>
<dbReference type="PANTHER" id="PTHR46594">
    <property type="entry name" value="P-TYPE CATION-TRANSPORTING ATPASE"/>
    <property type="match status" value="1"/>
</dbReference>
<evidence type="ECO:0000256" key="2">
    <source>
        <dbReference type="SAM" id="MobiDB-lite"/>
    </source>
</evidence>
<dbReference type="PRINTS" id="PR00119">
    <property type="entry name" value="CATATPASE"/>
</dbReference>
<accession>A0A9P5D6W7</accession>
<feature type="region of interest" description="Disordered" evidence="2">
    <location>
        <begin position="66"/>
        <end position="111"/>
    </location>
</feature>
<dbReference type="Proteomes" id="UP000749293">
    <property type="component" value="Unassembled WGS sequence"/>
</dbReference>
<sequence>MASTVPDLKILHRQRHHRVHPEQGGTPGRQFPLVGSVGAWTCSIVAFRVQPSSWLAVDSRLKAVRVASSDDDDDDDDGDVGSLAAKPHIPSGNVRSRSSSPDKKDYTQTLLGTETRGKRSVVIFCGDGTNDAVALAQATIVVHVNEGTDAARSAADVILVRASFPGWPADTDERQSQAGQQHPVQLLRGASCTASSPSVSPPALLSARGSLTEFSGLAE</sequence>
<feature type="compositionally biased region" description="Low complexity" evidence="2">
    <location>
        <begin position="194"/>
        <end position="205"/>
    </location>
</feature>
<dbReference type="SUPFAM" id="SSF56784">
    <property type="entry name" value="HAD-like"/>
    <property type="match status" value="1"/>
</dbReference>
<feature type="region of interest" description="Disordered" evidence="2">
    <location>
        <begin position="169"/>
        <end position="205"/>
    </location>
</feature>
<dbReference type="GeneID" id="55971875"/>
<name>A0A9P5D6W7_9HYPO</name>
<dbReference type="PANTHER" id="PTHR46594:SF4">
    <property type="entry name" value="P-TYPE CATION-TRANSPORTING ATPASE"/>
    <property type="match status" value="1"/>
</dbReference>
<dbReference type="OrthoDB" id="5152067at2759"/>
<keyword evidence="4" id="KW-1185">Reference proteome</keyword>
<gene>
    <name evidence="3" type="ORF">GMORB2_5650</name>
</gene>
<dbReference type="GO" id="GO:0046872">
    <property type="term" value="F:metal ion binding"/>
    <property type="evidence" value="ECO:0007669"/>
    <property type="project" value="UniProtKB-KW"/>
</dbReference>
<reference evidence="3" key="1">
    <citation type="submission" date="2020-03" db="EMBL/GenBank/DDBJ databases">
        <title>Site-based positive gene gene selection in Geosmithia morbida across the United States reveals a broad range of putative effectors and factors for local host and environmental adapation.</title>
        <authorList>
            <person name="Onufrak A."/>
            <person name="Murdoch R.W."/>
            <person name="Gazis R."/>
            <person name="Huff M."/>
            <person name="Staton M."/>
            <person name="Klingeman W."/>
            <person name="Hadziabdic D."/>
        </authorList>
    </citation>
    <scope>NUCLEOTIDE SEQUENCE</scope>
    <source>
        <strain evidence="3">1262</strain>
    </source>
</reference>
<feature type="region of interest" description="Disordered" evidence="2">
    <location>
        <begin position="1"/>
        <end position="30"/>
    </location>
</feature>